<gene>
    <name evidence="12" type="ORF">B7463_g10757</name>
</gene>
<accession>A0A3E2GWU9</accession>
<comment type="pathway">
    <text evidence="2">Siderophore biosynthesis.</text>
</comment>
<dbReference type="Gene3D" id="3.50.50.60">
    <property type="entry name" value="FAD/NAD(P)-binding domain"/>
    <property type="match status" value="1"/>
</dbReference>
<evidence type="ECO:0000256" key="2">
    <source>
        <dbReference type="ARBA" id="ARBA00004924"/>
    </source>
</evidence>
<dbReference type="PANTHER" id="PTHR38663:SF1">
    <property type="entry name" value="L-ORNITHINE N(5)-MONOOXYGENASE"/>
    <property type="match status" value="1"/>
</dbReference>
<name>A0A3E2GWU9_SCYLI</name>
<dbReference type="SUPFAM" id="SSF51905">
    <property type="entry name" value="FAD/NAD(P)-binding domain"/>
    <property type="match status" value="2"/>
</dbReference>
<dbReference type="AlphaFoldDB" id="A0A3E2GWU9"/>
<dbReference type="EC" id="1.14.13.196" evidence="4"/>
<dbReference type="PANTHER" id="PTHR38663">
    <property type="match status" value="1"/>
</dbReference>
<feature type="compositionally biased region" description="Basic residues" evidence="11">
    <location>
        <begin position="160"/>
        <end position="172"/>
    </location>
</feature>
<evidence type="ECO:0000256" key="9">
    <source>
        <dbReference type="ARBA" id="ARBA00047598"/>
    </source>
</evidence>
<keyword evidence="7" id="KW-0521">NADP</keyword>
<evidence type="ECO:0000256" key="4">
    <source>
        <dbReference type="ARBA" id="ARBA00012881"/>
    </source>
</evidence>
<evidence type="ECO:0000256" key="5">
    <source>
        <dbReference type="ARBA" id="ARBA00022630"/>
    </source>
</evidence>
<dbReference type="InterPro" id="IPR036188">
    <property type="entry name" value="FAD/NAD-bd_sf"/>
</dbReference>
<dbReference type="Proteomes" id="UP000258309">
    <property type="component" value="Unassembled WGS sequence"/>
</dbReference>
<sequence length="562" mass="63165">MENEDPKSEVPFIHDVLIIGAGPCGLAVASRMREATPSSLFTDIEHQRYHWLRSQKGRVPVLKTKGRAQRKVLLEDDNISISPTNEKDLKYSILVLDSTSSTYLGRWRKLFEALEIKTLRSPLFFHVDPQDRDGLKEFAYANGRVDEMIEIKGVVGKEKSKHQVKKERKKRPTREIHSGKSIDERDKQDYFTPSTQLFEDYCQKCVDKYHLGNVVQQSDVQSIKWCPNGSNDSPDRCWIVNTGTGTHLARAVVLAIGPGTPTPVPISPQEQEGACHSSQISLRGPVPEHVGLKMKAEKESYVIVVGGGLTSAQIADLCVRNGYTKVFMIMRSNLKIKHFDLELEWVAKYKNLQLAYFWGTADPEARSEIIKLARNGGSIPLAYVKALEQHRSHGKLSILTQTTIVEKTWNAEAKTWSVKTEPPIPDLPDIDFIFFATGAVADYEKSPLLKPLQETNPVKFQDGLPCVTEDLQWNREVPLFFTGRSAALQLGPGAANLEGARMGAERIVPRVQEILDELLDNKASKRSNKAGIKDLRERYALGTTHLNMYTALAKNNDYDEEN</sequence>
<evidence type="ECO:0000256" key="3">
    <source>
        <dbReference type="ARBA" id="ARBA00007588"/>
    </source>
</evidence>
<evidence type="ECO:0000313" key="12">
    <source>
        <dbReference type="EMBL" id="RFU25589.1"/>
    </source>
</evidence>
<keyword evidence="8" id="KW-0560">Oxidoreductase</keyword>
<dbReference type="OMA" id="KHGRKMN"/>
<feature type="region of interest" description="Disordered" evidence="11">
    <location>
        <begin position="160"/>
        <end position="185"/>
    </location>
</feature>
<feature type="non-terminal residue" evidence="12">
    <location>
        <position position="1"/>
    </location>
</feature>
<dbReference type="GO" id="GO:0016491">
    <property type="term" value="F:oxidoreductase activity"/>
    <property type="evidence" value="ECO:0007669"/>
    <property type="project" value="UniProtKB-KW"/>
</dbReference>
<proteinExistence type="inferred from homology"/>
<evidence type="ECO:0000256" key="8">
    <source>
        <dbReference type="ARBA" id="ARBA00023002"/>
    </source>
</evidence>
<comment type="similarity">
    <text evidence="3">Belongs to the lysine N(6)-hydroxylase/L-ornithine N(5)-oxygenase family.</text>
</comment>
<dbReference type="OrthoDB" id="76038at2759"/>
<evidence type="ECO:0000256" key="6">
    <source>
        <dbReference type="ARBA" id="ARBA00022827"/>
    </source>
</evidence>
<comment type="catalytic activity">
    <reaction evidence="10">
        <text>L-ornithine + NADH + O2 = N(5)-hydroxy-L-ornithine + NAD(+) + H2O</text>
        <dbReference type="Rhea" id="RHEA:41512"/>
        <dbReference type="ChEBI" id="CHEBI:15377"/>
        <dbReference type="ChEBI" id="CHEBI:15379"/>
        <dbReference type="ChEBI" id="CHEBI:46911"/>
        <dbReference type="ChEBI" id="CHEBI:57540"/>
        <dbReference type="ChEBI" id="CHEBI:57945"/>
        <dbReference type="ChEBI" id="CHEBI:78275"/>
        <dbReference type="EC" id="1.14.13.196"/>
    </reaction>
</comment>
<keyword evidence="5" id="KW-0285">Flavoprotein</keyword>
<comment type="caution">
    <text evidence="12">The sequence shown here is derived from an EMBL/GenBank/DDBJ whole genome shotgun (WGS) entry which is preliminary data.</text>
</comment>
<organism evidence="12 13">
    <name type="scientific">Scytalidium lignicola</name>
    <name type="common">Hyphomycete</name>
    <dbReference type="NCBI Taxonomy" id="5539"/>
    <lineage>
        <taxon>Eukaryota</taxon>
        <taxon>Fungi</taxon>
        <taxon>Dikarya</taxon>
        <taxon>Ascomycota</taxon>
        <taxon>Pezizomycotina</taxon>
        <taxon>Leotiomycetes</taxon>
        <taxon>Leotiomycetes incertae sedis</taxon>
        <taxon>Scytalidium</taxon>
    </lineage>
</organism>
<keyword evidence="13" id="KW-1185">Reference proteome</keyword>
<dbReference type="InterPro" id="IPR025700">
    <property type="entry name" value="Lys/Orn_oxygenase"/>
</dbReference>
<comment type="catalytic activity">
    <reaction evidence="9">
        <text>L-ornithine + NADPH + O2 = N(5)-hydroxy-L-ornithine + NADP(+) + H2O</text>
        <dbReference type="Rhea" id="RHEA:41508"/>
        <dbReference type="ChEBI" id="CHEBI:15377"/>
        <dbReference type="ChEBI" id="CHEBI:15379"/>
        <dbReference type="ChEBI" id="CHEBI:46911"/>
        <dbReference type="ChEBI" id="CHEBI:57783"/>
        <dbReference type="ChEBI" id="CHEBI:58349"/>
        <dbReference type="ChEBI" id="CHEBI:78275"/>
        <dbReference type="EC" id="1.14.13.196"/>
    </reaction>
</comment>
<feature type="compositionally biased region" description="Basic and acidic residues" evidence="11">
    <location>
        <begin position="173"/>
        <end position="185"/>
    </location>
</feature>
<keyword evidence="6" id="KW-0274">FAD</keyword>
<reference evidence="12 13" key="1">
    <citation type="submission" date="2018-05" db="EMBL/GenBank/DDBJ databases">
        <title>Draft genome sequence of Scytalidium lignicola DSM 105466, a ubiquitous saprotrophic fungus.</title>
        <authorList>
            <person name="Buettner E."/>
            <person name="Gebauer A.M."/>
            <person name="Hofrichter M."/>
            <person name="Liers C."/>
            <person name="Kellner H."/>
        </authorList>
    </citation>
    <scope>NUCLEOTIDE SEQUENCE [LARGE SCALE GENOMIC DNA]</scope>
    <source>
        <strain evidence="12 13">DSM 105466</strain>
    </source>
</reference>
<evidence type="ECO:0000313" key="13">
    <source>
        <dbReference type="Proteomes" id="UP000258309"/>
    </source>
</evidence>
<dbReference type="EMBL" id="NCSJ02000322">
    <property type="protein sequence ID" value="RFU25589.1"/>
    <property type="molecule type" value="Genomic_DNA"/>
</dbReference>
<evidence type="ECO:0000256" key="7">
    <source>
        <dbReference type="ARBA" id="ARBA00022857"/>
    </source>
</evidence>
<evidence type="ECO:0000256" key="1">
    <source>
        <dbReference type="ARBA" id="ARBA00001974"/>
    </source>
</evidence>
<dbReference type="Pfam" id="PF13434">
    <property type="entry name" value="Lys_Orn_oxgnase"/>
    <property type="match status" value="1"/>
</dbReference>
<feature type="non-terminal residue" evidence="12">
    <location>
        <position position="562"/>
    </location>
</feature>
<protein>
    <recommendedName>
        <fullName evidence="4">L-ornithine N(5)-monooxygenase [NAD(P)H]</fullName>
        <ecNumber evidence="4">1.14.13.196</ecNumber>
    </recommendedName>
</protein>
<comment type="cofactor">
    <cofactor evidence="1">
        <name>FAD</name>
        <dbReference type="ChEBI" id="CHEBI:57692"/>
    </cofactor>
</comment>
<evidence type="ECO:0000256" key="11">
    <source>
        <dbReference type="SAM" id="MobiDB-lite"/>
    </source>
</evidence>
<evidence type="ECO:0000256" key="10">
    <source>
        <dbReference type="ARBA" id="ARBA00049248"/>
    </source>
</evidence>